<dbReference type="EC" id="3.2.1.-" evidence="4"/>
<dbReference type="Pfam" id="PF00704">
    <property type="entry name" value="Glyco_hydro_18"/>
    <property type="match status" value="1"/>
</dbReference>
<dbReference type="InterPro" id="IPR050314">
    <property type="entry name" value="Glycosyl_Hydrlase_18"/>
</dbReference>
<accession>T0Y6I1</accession>
<evidence type="ECO:0000256" key="1">
    <source>
        <dbReference type="ARBA" id="ARBA00022801"/>
    </source>
</evidence>
<feature type="domain" description="GH18" evidence="3">
    <location>
        <begin position="1"/>
        <end position="179"/>
    </location>
</feature>
<sequence length="179" mass="19928">ADLNAIIYSLGEPTRGNVCDSPGAAQLKDLRELRGLRRRHPGLQLLVSIGGWDTAPQYSDIALTAASRAKFARSCIRLFIQQQRVNGIDLDWEFPVRGGLIPSRPQDRADATALVRELREQLDALGRRTHRHYLLTVATPAGTWQEGGAYSVSDSYDLAALVPYVSWLNVMTYDMNTIF</sequence>
<dbReference type="GO" id="GO:0004553">
    <property type="term" value="F:hydrolase activity, hydrolyzing O-glycosyl compounds"/>
    <property type="evidence" value="ECO:0007669"/>
    <property type="project" value="InterPro"/>
</dbReference>
<reference evidence="4" key="1">
    <citation type="submission" date="2013-08" db="EMBL/GenBank/DDBJ databases">
        <authorList>
            <person name="Mendez C."/>
            <person name="Richter M."/>
            <person name="Ferrer M."/>
            <person name="Sanchez J."/>
        </authorList>
    </citation>
    <scope>NUCLEOTIDE SEQUENCE</scope>
</reference>
<feature type="non-terminal residue" evidence="4">
    <location>
        <position position="179"/>
    </location>
</feature>
<reference evidence="4" key="2">
    <citation type="journal article" date="2014" name="ISME J.">
        <title>Microbial stratification in low pH oxic and suboxic macroscopic growths along an acid mine drainage.</title>
        <authorList>
            <person name="Mendez-Garcia C."/>
            <person name="Mesa V."/>
            <person name="Sprenger R.R."/>
            <person name="Richter M."/>
            <person name="Diez M.S."/>
            <person name="Solano J."/>
            <person name="Bargiela R."/>
            <person name="Golyshina O.V."/>
            <person name="Manteca A."/>
            <person name="Ramos J.L."/>
            <person name="Gallego J.R."/>
            <person name="Llorente I."/>
            <person name="Martins Dos Santos V.A."/>
            <person name="Jensen O.N."/>
            <person name="Pelaez A.I."/>
            <person name="Sanchez J."/>
            <person name="Ferrer M."/>
        </authorList>
    </citation>
    <scope>NUCLEOTIDE SEQUENCE</scope>
</reference>
<dbReference type="PANTHER" id="PTHR11177:SF333">
    <property type="entry name" value="CHITINASE"/>
    <property type="match status" value="1"/>
</dbReference>
<dbReference type="PROSITE" id="PS01095">
    <property type="entry name" value="GH18_1"/>
    <property type="match status" value="1"/>
</dbReference>
<organism evidence="4">
    <name type="scientific">mine drainage metagenome</name>
    <dbReference type="NCBI Taxonomy" id="410659"/>
    <lineage>
        <taxon>unclassified sequences</taxon>
        <taxon>metagenomes</taxon>
        <taxon>ecological metagenomes</taxon>
    </lineage>
</organism>
<dbReference type="SUPFAM" id="SSF51445">
    <property type="entry name" value="(Trans)glycosidases"/>
    <property type="match status" value="1"/>
</dbReference>
<evidence type="ECO:0000256" key="2">
    <source>
        <dbReference type="ARBA" id="ARBA00023295"/>
    </source>
</evidence>
<dbReference type="InterPro" id="IPR001223">
    <property type="entry name" value="Glyco_hydro18_cat"/>
</dbReference>
<evidence type="ECO:0000259" key="3">
    <source>
        <dbReference type="PROSITE" id="PS51910"/>
    </source>
</evidence>
<gene>
    <name evidence="4" type="ORF">B1A_20256</name>
</gene>
<dbReference type="InterPro" id="IPR017853">
    <property type="entry name" value="GH"/>
</dbReference>
<dbReference type="Gene3D" id="3.20.20.80">
    <property type="entry name" value="Glycosidases"/>
    <property type="match status" value="1"/>
</dbReference>
<evidence type="ECO:0000313" key="4">
    <source>
        <dbReference type="EMBL" id="EQD30741.1"/>
    </source>
</evidence>
<dbReference type="AlphaFoldDB" id="T0Y6I1"/>
<dbReference type="PROSITE" id="PS51910">
    <property type="entry name" value="GH18_2"/>
    <property type="match status" value="1"/>
</dbReference>
<keyword evidence="1 4" id="KW-0378">Hydrolase</keyword>
<feature type="non-terminal residue" evidence="4">
    <location>
        <position position="1"/>
    </location>
</feature>
<dbReference type="InterPro" id="IPR001579">
    <property type="entry name" value="Glyco_hydro_18_chit_AS"/>
</dbReference>
<comment type="caution">
    <text evidence="4">The sequence shown here is derived from an EMBL/GenBank/DDBJ whole genome shotgun (WGS) entry which is preliminary data.</text>
</comment>
<dbReference type="GO" id="GO:0005975">
    <property type="term" value="P:carbohydrate metabolic process"/>
    <property type="evidence" value="ECO:0007669"/>
    <property type="project" value="InterPro"/>
</dbReference>
<proteinExistence type="predicted"/>
<dbReference type="EMBL" id="AUZX01014948">
    <property type="protein sequence ID" value="EQD30741.1"/>
    <property type="molecule type" value="Genomic_DNA"/>
</dbReference>
<protein>
    <submittedName>
        <fullName evidence="4">Glycoside hydrolase, family 18, catalytic domain protein</fullName>
        <ecNumber evidence="4">3.2.1.-</ecNumber>
    </submittedName>
</protein>
<keyword evidence="2 4" id="KW-0326">Glycosidase</keyword>
<dbReference type="PANTHER" id="PTHR11177">
    <property type="entry name" value="CHITINASE"/>
    <property type="match status" value="1"/>
</dbReference>
<name>T0Y6I1_9ZZZZ</name>